<dbReference type="AlphaFoldDB" id="U6GFL7"/>
<evidence type="ECO:0000256" key="1">
    <source>
        <dbReference type="SAM" id="MobiDB-lite"/>
    </source>
</evidence>
<accession>U6GFL7</accession>
<feature type="compositionally biased region" description="Low complexity" evidence="1">
    <location>
        <begin position="344"/>
        <end position="353"/>
    </location>
</feature>
<feature type="compositionally biased region" description="Acidic residues" evidence="1">
    <location>
        <begin position="477"/>
        <end position="487"/>
    </location>
</feature>
<feature type="region of interest" description="Disordered" evidence="1">
    <location>
        <begin position="509"/>
        <end position="549"/>
    </location>
</feature>
<feature type="compositionally biased region" description="Low complexity" evidence="1">
    <location>
        <begin position="377"/>
        <end position="390"/>
    </location>
</feature>
<dbReference type="OMA" id="RYASKYE"/>
<feature type="compositionally biased region" description="Low complexity" evidence="1">
    <location>
        <begin position="509"/>
        <end position="522"/>
    </location>
</feature>
<protein>
    <submittedName>
        <fullName evidence="2">Uncharacterized protein</fullName>
    </submittedName>
</protein>
<organism evidence="2 3">
    <name type="scientific">Eimeria acervulina</name>
    <name type="common">Coccidian parasite</name>
    <dbReference type="NCBI Taxonomy" id="5801"/>
    <lineage>
        <taxon>Eukaryota</taxon>
        <taxon>Sar</taxon>
        <taxon>Alveolata</taxon>
        <taxon>Apicomplexa</taxon>
        <taxon>Conoidasida</taxon>
        <taxon>Coccidia</taxon>
        <taxon>Eucoccidiorida</taxon>
        <taxon>Eimeriorina</taxon>
        <taxon>Eimeriidae</taxon>
        <taxon>Eimeria</taxon>
    </lineage>
</organism>
<evidence type="ECO:0000313" key="2">
    <source>
        <dbReference type="EMBL" id="CDI77379.1"/>
    </source>
</evidence>
<reference evidence="2" key="1">
    <citation type="submission" date="2013-10" db="EMBL/GenBank/DDBJ databases">
        <title>Genomic analysis of the causative agents of coccidiosis in chickens.</title>
        <authorList>
            <person name="Reid A.J."/>
            <person name="Blake D."/>
            <person name="Billington K."/>
            <person name="Browne H."/>
            <person name="Dunn M."/>
            <person name="Hung S."/>
            <person name="Kawahara F."/>
            <person name="Miranda-Saavedra D."/>
            <person name="Mourier T."/>
            <person name="Nagra H."/>
            <person name="Otto T.D."/>
            <person name="Rawlings N."/>
            <person name="Sanchez A."/>
            <person name="Sanders M."/>
            <person name="Subramaniam C."/>
            <person name="Tay Y."/>
            <person name="Dear P."/>
            <person name="Doerig C."/>
            <person name="Gruber A."/>
            <person name="Parkinson J."/>
            <person name="Shirley M."/>
            <person name="Wan K.L."/>
            <person name="Berriman M."/>
            <person name="Tomley F."/>
            <person name="Pain A."/>
        </authorList>
    </citation>
    <scope>NUCLEOTIDE SEQUENCE [LARGE SCALE GENOMIC DNA]</scope>
    <source>
        <strain evidence="2">Houghton</strain>
    </source>
</reference>
<dbReference type="Proteomes" id="UP000018050">
    <property type="component" value="Unassembled WGS sequence"/>
</dbReference>
<gene>
    <name evidence="2" type="ORF">EAH_00023830</name>
</gene>
<name>U6GFL7_EIMAC</name>
<feature type="region of interest" description="Disordered" evidence="1">
    <location>
        <begin position="189"/>
        <end position="236"/>
    </location>
</feature>
<proteinExistence type="predicted"/>
<dbReference type="GeneID" id="25270453"/>
<dbReference type="RefSeq" id="XP_013252257.1">
    <property type="nucleotide sequence ID" value="XM_013396803.1"/>
</dbReference>
<feature type="compositionally biased region" description="Polar residues" evidence="1">
    <location>
        <begin position="529"/>
        <end position="549"/>
    </location>
</feature>
<keyword evidence="3" id="KW-1185">Reference proteome</keyword>
<feature type="region of interest" description="Disordered" evidence="1">
    <location>
        <begin position="294"/>
        <end position="496"/>
    </location>
</feature>
<dbReference type="VEuPathDB" id="ToxoDB:EAH_00023830"/>
<dbReference type="OrthoDB" id="347642at2759"/>
<dbReference type="EMBL" id="HG670642">
    <property type="protein sequence ID" value="CDI77379.1"/>
    <property type="molecule type" value="Genomic_DNA"/>
</dbReference>
<feature type="compositionally biased region" description="Polar residues" evidence="1">
    <location>
        <begin position="313"/>
        <end position="332"/>
    </location>
</feature>
<feature type="compositionally biased region" description="Basic residues" evidence="1">
    <location>
        <begin position="424"/>
        <end position="436"/>
    </location>
</feature>
<evidence type="ECO:0000313" key="3">
    <source>
        <dbReference type="Proteomes" id="UP000018050"/>
    </source>
</evidence>
<feature type="compositionally biased region" description="Basic residues" evidence="1">
    <location>
        <begin position="396"/>
        <end position="409"/>
    </location>
</feature>
<reference evidence="2" key="2">
    <citation type="submission" date="2013-10" db="EMBL/GenBank/DDBJ databases">
        <authorList>
            <person name="Aslett M."/>
        </authorList>
    </citation>
    <scope>NUCLEOTIDE SEQUENCE [LARGE SCALE GENOMIC DNA]</scope>
    <source>
        <strain evidence="2">Houghton</strain>
    </source>
</reference>
<sequence length="615" mass="67390">MPSAFNEVDGLSFSFGELQPVSRINNELQSRAYPPGSISIESDAASPGETESSLFVWNTATVSTSPSLSSVTSARPNFTPVERFHLSEGRPSHHFGAEGAYKKYESLGGKKFSRPHAVAKPGTYWLGLAALALLVALTSALDPLRAKLFRASYELAKSDASMQLSWDDEFLPRSPRRLRIRASRAPDVSNRLQNSFHTKSEEESYHGSSSGAFDQDSLLFDDSTGQPNEREASFGSGSYDPFLAFSDAGSNQDTLHQLEPRYASKYERWRRTDTLEASEGTVPQWRRYSPVPSAYYGSSSEPDTDYAAERGSGYSTPVTDTLTDDAPSSGTDTRLELRRRRSGSDSSSSNSGGQRTGFRHSRVDRRRMNTLQHRQRTSVTQRSQRRGSQVAEVPSKGHRKRTKISRRSRVGTVPAADRQTAHSAPKRRWQRDRRSGRNSVGRRYPRVPSASVVSQVQTPKKNRFFLPESNVASGDASGEDDDSDEQETTSTYTHTAVLRSATRARLQSVDSASTSLSVSNSDDSFDGIRTSSATYQPPQSVLLPSSYTTGPGGDLGVETATRLVASRVSPDASFNVTKNQKAGCSGSTNASLPTEVLLYLVRQALEELVLSENAE</sequence>